<dbReference type="InterPro" id="IPR007110">
    <property type="entry name" value="Ig-like_dom"/>
</dbReference>
<dbReference type="SUPFAM" id="SSF48726">
    <property type="entry name" value="Immunoglobulin"/>
    <property type="match status" value="1"/>
</dbReference>
<dbReference type="EMBL" id="LJIJ01000037">
    <property type="protein sequence ID" value="ODN04720.1"/>
    <property type="molecule type" value="Genomic_DNA"/>
</dbReference>
<dbReference type="STRING" id="48709.A0A1D2NHH8"/>
<reference evidence="2 3" key="1">
    <citation type="journal article" date="2016" name="Genome Biol. Evol.">
        <title>Gene Family Evolution Reflects Adaptation to Soil Environmental Stressors in the Genome of the Collembolan Orchesella cincta.</title>
        <authorList>
            <person name="Faddeeva-Vakhrusheva A."/>
            <person name="Derks M.F."/>
            <person name="Anvar S.Y."/>
            <person name="Agamennone V."/>
            <person name="Suring W."/>
            <person name="Smit S."/>
            <person name="van Straalen N.M."/>
            <person name="Roelofs D."/>
        </authorList>
    </citation>
    <scope>NUCLEOTIDE SEQUENCE [LARGE SCALE GENOMIC DNA]</scope>
    <source>
        <tissue evidence="2">Mixed pool</tissue>
    </source>
</reference>
<gene>
    <name evidence="2" type="ORF">Ocin01_01986</name>
</gene>
<dbReference type="OrthoDB" id="6419989at2759"/>
<dbReference type="PANTHER" id="PTHR21261:SF8">
    <property type="entry name" value="BEATEN PATH IA, ISOFORM B-RELATED"/>
    <property type="match status" value="1"/>
</dbReference>
<name>A0A1D2NHH8_ORCCI</name>
<dbReference type="InterPro" id="IPR013783">
    <property type="entry name" value="Ig-like_fold"/>
</dbReference>
<dbReference type="Proteomes" id="UP000094527">
    <property type="component" value="Unassembled WGS sequence"/>
</dbReference>
<dbReference type="PROSITE" id="PS50835">
    <property type="entry name" value="IG_LIKE"/>
    <property type="match status" value="1"/>
</dbReference>
<dbReference type="Gene3D" id="2.60.40.10">
    <property type="entry name" value="Immunoglobulins"/>
    <property type="match status" value="1"/>
</dbReference>
<keyword evidence="2" id="KW-0675">Receptor</keyword>
<accession>A0A1D2NHH8</accession>
<dbReference type="OMA" id="DHALLEC"/>
<keyword evidence="3" id="KW-1185">Reference proteome</keyword>
<feature type="domain" description="Ig-like" evidence="1">
    <location>
        <begin position="18"/>
        <end position="114"/>
    </location>
</feature>
<evidence type="ECO:0000313" key="3">
    <source>
        <dbReference type="Proteomes" id="UP000094527"/>
    </source>
</evidence>
<dbReference type="InterPro" id="IPR003599">
    <property type="entry name" value="Ig_sub"/>
</dbReference>
<dbReference type="PANTHER" id="PTHR21261">
    <property type="entry name" value="BEAT PROTEIN"/>
    <property type="match status" value="1"/>
</dbReference>
<dbReference type="AlphaFoldDB" id="A0A1D2NHH8"/>
<dbReference type="SMART" id="SM00409">
    <property type="entry name" value="IG"/>
    <property type="match status" value="1"/>
</dbReference>
<dbReference type="InterPro" id="IPR036179">
    <property type="entry name" value="Ig-like_dom_sf"/>
</dbReference>
<sequence>MDSKLKLGEGKREGKELPIRIDVPPYVREGDTAILRCQYDLDDDKLYTMKWYKGAQEFFRFTPKESPPIKTFPLFGLEVDPILSNSSVLALANVDLNMTGRYSCEVTKDYPDYTTGVKTCQMNVIVSRQPH</sequence>
<protein>
    <submittedName>
        <fullName evidence="2">B-cell receptor CD22</fullName>
    </submittedName>
</protein>
<comment type="caution">
    <text evidence="2">The sequence shown here is derived from an EMBL/GenBank/DDBJ whole genome shotgun (WGS) entry which is preliminary data.</text>
</comment>
<dbReference type="Pfam" id="PF13927">
    <property type="entry name" value="Ig_3"/>
    <property type="match status" value="1"/>
</dbReference>
<dbReference type="FunFam" id="2.60.40.10:FF:000437">
    <property type="entry name" value="Beat-IIIc, isoform A"/>
    <property type="match status" value="1"/>
</dbReference>
<organism evidence="2 3">
    <name type="scientific">Orchesella cincta</name>
    <name type="common">Springtail</name>
    <name type="synonym">Podura cincta</name>
    <dbReference type="NCBI Taxonomy" id="48709"/>
    <lineage>
        <taxon>Eukaryota</taxon>
        <taxon>Metazoa</taxon>
        <taxon>Ecdysozoa</taxon>
        <taxon>Arthropoda</taxon>
        <taxon>Hexapoda</taxon>
        <taxon>Collembola</taxon>
        <taxon>Entomobryomorpha</taxon>
        <taxon>Entomobryoidea</taxon>
        <taxon>Orchesellidae</taxon>
        <taxon>Orchesellinae</taxon>
        <taxon>Orchesella</taxon>
    </lineage>
</organism>
<evidence type="ECO:0000259" key="1">
    <source>
        <dbReference type="PROSITE" id="PS50835"/>
    </source>
</evidence>
<evidence type="ECO:0000313" key="2">
    <source>
        <dbReference type="EMBL" id="ODN04720.1"/>
    </source>
</evidence>
<proteinExistence type="predicted"/>